<evidence type="ECO:0000256" key="4">
    <source>
        <dbReference type="ARBA" id="ARBA00022989"/>
    </source>
</evidence>
<feature type="domain" description="MacB-like periplasmic core" evidence="7">
    <location>
        <begin position="18"/>
        <end position="229"/>
    </location>
</feature>
<evidence type="ECO:0000256" key="3">
    <source>
        <dbReference type="ARBA" id="ARBA00022692"/>
    </source>
</evidence>
<sequence>MNHLLLIWKGLWRKPVRTALTFASMTVAFLLFGLLNGINQGLDHVTERFHLDRLYVMNRISMYHPLILPFAQQVEKIPGVEDVAYWAYFVGYYQRPTVQLPIVAADVPRMFRMYPELKLPRSQLQTMGIVKSGAVISKSLAKRFGWKIGDRVPIKSAIWPRKDGGDIWYFDIVGIYEPAEASPALNDLFFVNLDYFDEARAFGAGQVHLMIVRVNDEKRSGAIAQAIDTLAENSPLQTRTRTENAYAAVQWRQINDLRTVGNFIIGAVLFTLLVVSASTMMQSVRQRFAELAVLMTLGFTPARIAGLILGEALLLSLMAAVAGFGLAALAFPAVAELFGAMRMQPSVFVGGLAIALGIALVSALLPIVRAMRFSLVAALSGR</sequence>
<comment type="subcellular location">
    <subcellularLocation>
        <location evidence="1">Cell membrane</location>
        <topology evidence="1">Multi-pass membrane protein</topology>
    </subcellularLocation>
</comment>
<dbReference type="AlphaFoldDB" id="A0A0S2DHL4"/>
<protein>
    <submittedName>
        <fullName evidence="8">Efflux ABC transporter, permease protein</fullName>
    </submittedName>
</protein>
<gene>
    <name evidence="8" type="ORF">GLE_2504</name>
</gene>
<dbReference type="InterPro" id="IPR025857">
    <property type="entry name" value="MacB_PCD"/>
</dbReference>
<keyword evidence="3" id="KW-0812">Transmembrane</keyword>
<keyword evidence="5" id="KW-0472">Membrane</keyword>
<keyword evidence="4" id="KW-1133">Transmembrane helix</keyword>
<evidence type="ECO:0000256" key="5">
    <source>
        <dbReference type="ARBA" id="ARBA00023136"/>
    </source>
</evidence>
<dbReference type="PANTHER" id="PTHR43738:SF3">
    <property type="entry name" value="ABC TRANSPORTER PERMEASE"/>
    <property type="match status" value="1"/>
</dbReference>
<name>A0A0S2DHL4_LYSEN</name>
<dbReference type="Pfam" id="PF02687">
    <property type="entry name" value="FtsX"/>
    <property type="match status" value="1"/>
</dbReference>
<dbReference type="EMBL" id="CP013140">
    <property type="protein sequence ID" value="ALN57853.1"/>
    <property type="molecule type" value="Genomic_DNA"/>
</dbReference>
<evidence type="ECO:0000259" key="7">
    <source>
        <dbReference type="Pfam" id="PF12704"/>
    </source>
</evidence>
<dbReference type="STRING" id="69.GLE_2504"/>
<evidence type="ECO:0000313" key="9">
    <source>
        <dbReference type="Proteomes" id="UP000061569"/>
    </source>
</evidence>
<feature type="domain" description="ABC3 transporter permease C-terminal" evidence="6">
    <location>
        <begin position="263"/>
        <end position="374"/>
    </location>
</feature>
<dbReference type="Proteomes" id="UP000061569">
    <property type="component" value="Chromosome"/>
</dbReference>
<accession>A0A0S2DHL4</accession>
<evidence type="ECO:0000313" key="8">
    <source>
        <dbReference type="EMBL" id="ALN57853.1"/>
    </source>
</evidence>
<dbReference type="OrthoDB" id="9775474at2"/>
<organism evidence="8 9">
    <name type="scientific">Lysobacter enzymogenes</name>
    <dbReference type="NCBI Taxonomy" id="69"/>
    <lineage>
        <taxon>Bacteria</taxon>
        <taxon>Pseudomonadati</taxon>
        <taxon>Pseudomonadota</taxon>
        <taxon>Gammaproteobacteria</taxon>
        <taxon>Lysobacterales</taxon>
        <taxon>Lysobacteraceae</taxon>
        <taxon>Lysobacter</taxon>
    </lineage>
</organism>
<evidence type="ECO:0000256" key="2">
    <source>
        <dbReference type="ARBA" id="ARBA00022475"/>
    </source>
</evidence>
<reference evidence="8 9" key="1">
    <citation type="submission" date="2015-11" db="EMBL/GenBank/DDBJ databases">
        <title>Genome sequences of Lysobacter enzymogenes strain C3 and Lysobacter antibioticus ATCC 29479.</title>
        <authorList>
            <person name="Kobayashi D.Y."/>
        </authorList>
    </citation>
    <scope>NUCLEOTIDE SEQUENCE [LARGE SCALE GENOMIC DNA]</scope>
    <source>
        <strain evidence="8 9">C3</strain>
    </source>
</reference>
<dbReference type="Pfam" id="PF12704">
    <property type="entry name" value="MacB_PCD"/>
    <property type="match status" value="1"/>
</dbReference>
<dbReference type="KEGG" id="lez:GLE_2504"/>
<dbReference type="InterPro" id="IPR051125">
    <property type="entry name" value="ABC-4/HrtB_transporter"/>
</dbReference>
<evidence type="ECO:0000259" key="6">
    <source>
        <dbReference type="Pfam" id="PF02687"/>
    </source>
</evidence>
<dbReference type="GO" id="GO:0005886">
    <property type="term" value="C:plasma membrane"/>
    <property type="evidence" value="ECO:0007669"/>
    <property type="project" value="UniProtKB-SubCell"/>
</dbReference>
<keyword evidence="2" id="KW-1003">Cell membrane</keyword>
<dbReference type="InterPro" id="IPR003838">
    <property type="entry name" value="ABC3_permease_C"/>
</dbReference>
<dbReference type="PANTHER" id="PTHR43738">
    <property type="entry name" value="ABC TRANSPORTER, MEMBRANE PROTEIN"/>
    <property type="match status" value="1"/>
</dbReference>
<proteinExistence type="predicted"/>
<dbReference type="PATRIC" id="fig|69.6.peg.2467"/>
<evidence type="ECO:0000256" key="1">
    <source>
        <dbReference type="ARBA" id="ARBA00004651"/>
    </source>
</evidence>